<dbReference type="GO" id="GO:0005886">
    <property type="term" value="C:plasma membrane"/>
    <property type="evidence" value="ECO:0007669"/>
    <property type="project" value="UniProtKB-SubCell"/>
</dbReference>
<protein>
    <recommendedName>
        <fullName evidence="13">MYND-type domain-containing protein</fullName>
    </recommendedName>
</protein>
<dbReference type="PROSITE" id="PS01360">
    <property type="entry name" value="ZF_MYND_1"/>
    <property type="match status" value="1"/>
</dbReference>
<dbReference type="InterPro" id="IPR003591">
    <property type="entry name" value="Leu-rich_rpt_typical-subtyp"/>
</dbReference>
<feature type="compositionally biased region" description="Acidic residues" evidence="12">
    <location>
        <begin position="191"/>
        <end position="205"/>
    </location>
</feature>
<feature type="compositionally biased region" description="Polar residues" evidence="12">
    <location>
        <begin position="914"/>
        <end position="928"/>
    </location>
</feature>
<feature type="compositionally biased region" description="Polar residues" evidence="12">
    <location>
        <begin position="994"/>
        <end position="1016"/>
    </location>
</feature>
<feature type="compositionally biased region" description="Polar residues" evidence="12">
    <location>
        <begin position="604"/>
        <end position="619"/>
    </location>
</feature>
<evidence type="ECO:0000259" key="13">
    <source>
        <dbReference type="PROSITE" id="PS50865"/>
    </source>
</evidence>
<dbReference type="Gene3D" id="3.80.10.10">
    <property type="entry name" value="Ribonuclease Inhibitor"/>
    <property type="match status" value="2"/>
</dbReference>
<feature type="compositionally biased region" description="Basic and acidic residues" evidence="12">
    <location>
        <begin position="214"/>
        <end position="236"/>
    </location>
</feature>
<dbReference type="Proteomes" id="UP000198406">
    <property type="component" value="Unassembled WGS sequence"/>
</dbReference>
<feature type="compositionally biased region" description="Polar residues" evidence="12">
    <location>
        <begin position="500"/>
        <end position="514"/>
    </location>
</feature>
<keyword evidence="6" id="KW-0677">Repeat</keyword>
<feature type="compositionally biased region" description="Polar residues" evidence="12">
    <location>
        <begin position="814"/>
        <end position="834"/>
    </location>
</feature>
<dbReference type="SMART" id="SM00369">
    <property type="entry name" value="LRR_TYP"/>
    <property type="match status" value="4"/>
</dbReference>
<dbReference type="Pfam" id="PF00560">
    <property type="entry name" value="LRR_1"/>
    <property type="match status" value="1"/>
</dbReference>
<dbReference type="FunFam" id="3.80.10.10:FF:000299">
    <property type="entry name" value="Piriformospora indica-insensitive protein 2"/>
    <property type="match status" value="1"/>
</dbReference>
<keyword evidence="9" id="KW-0472">Membrane</keyword>
<feature type="compositionally biased region" description="Low complexity" evidence="12">
    <location>
        <begin position="1121"/>
        <end position="1136"/>
    </location>
</feature>
<organism evidence="14 15">
    <name type="scientific">Fistulifera solaris</name>
    <name type="common">Oleaginous diatom</name>
    <dbReference type="NCBI Taxonomy" id="1519565"/>
    <lineage>
        <taxon>Eukaryota</taxon>
        <taxon>Sar</taxon>
        <taxon>Stramenopiles</taxon>
        <taxon>Ochrophyta</taxon>
        <taxon>Bacillariophyta</taxon>
        <taxon>Bacillariophyceae</taxon>
        <taxon>Bacillariophycidae</taxon>
        <taxon>Naviculales</taxon>
        <taxon>Naviculaceae</taxon>
        <taxon>Fistulifera</taxon>
    </lineage>
</organism>
<dbReference type="PANTHER" id="PTHR45974:SF266">
    <property type="entry name" value="LEUCINE-RICH REPEAT RECEPTOR PROTEIN KINASE HPCA1"/>
    <property type="match status" value="1"/>
</dbReference>
<name>A0A1Z5JFG4_FISSO</name>
<feature type="compositionally biased region" description="Pro residues" evidence="12">
    <location>
        <begin position="159"/>
        <end position="170"/>
    </location>
</feature>
<evidence type="ECO:0000256" key="8">
    <source>
        <dbReference type="ARBA" id="ARBA00022833"/>
    </source>
</evidence>
<evidence type="ECO:0000256" key="2">
    <source>
        <dbReference type="ARBA" id="ARBA00022475"/>
    </source>
</evidence>
<feature type="compositionally biased region" description="Pro residues" evidence="12">
    <location>
        <begin position="1455"/>
        <end position="1465"/>
    </location>
</feature>
<evidence type="ECO:0000256" key="5">
    <source>
        <dbReference type="ARBA" id="ARBA00022729"/>
    </source>
</evidence>
<dbReference type="FunFam" id="3.80.10.10:FF:000041">
    <property type="entry name" value="LRR receptor-like serine/threonine-protein kinase ERECTA"/>
    <property type="match status" value="1"/>
</dbReference>
<dbReference type="Gene3D" id="6.10.140.2220">
    <property type="match status" value="1"/>
</dbReference>
<evidence type="ECO:0000256" key="6">
    <source>
        <dbReference type="ARBA" id="ARBA00022737"/>
    </source>
</evidence>
<dbReference type="SUPFAM" id="SSF144232">
    <property type="entry name" value="HIT/MYND zinc finger-like"/>
    <property type="match status" value="1"/>
</dbReference>
<reference evidence="14 15" key="1">
    <citation type="journal article" date="2015" name="Plant Cell">
        <title>Oil accumulation by the oleaginous diatom Fistulifera solaris as revealed by the genome and transcriptome.</title>
        <authorList>
            <person name="Tanaka T."/>
            <person name="Maeda Y."/>
            <person name="Veluchamy A."/>
            <person name="Tanaka M."/>
            <person name="Abida H."/>
            <person name="Marechal E."/>
            <person name="Bowler C."/>
            <person name="Muto M."/>
            <person name="Sunaga Y."/>
            <person name="Tanaka M."/>
            <person name="Yoshino T."/>
            <person name="Taniguchi T."/>
            <person name="Fukuda Y."/>
            <person name="Nemoto M."/>
            <person name="Matsumoto M."/>
            <person name="Wong P.S."/>
            <person name="Aburatani S."/>
            <person name="Fujibuchi W."/>
        </authorList>
    </citation>
    <scope>NUCLEOTIDE SEQUENCE [LARGE SCALE GENOMIC DNA]</scope>
    <source>
        <strain evidence="14 15">JPCC DA0580</strain>
    </source>
</reference>
<feature type="region of interest" description="Disordered" evidence="12">
    <location>
        <begin position="754"/>
        <end position="869"/>
    </location>
</feature>
<evidence type="ECO:0000256" key="3">
    <source>
        <dbReference type="ARBA" id="ARBA00022614"/>
    </source>
</evidence>
<gene>
    <name evidence="14" type="ORF">FisN_15Hh222</name>
</gene>
<evidence type="ECO:0000256" key="1">
    <source>
        <dbReference type="ARBA" id="ARBA00004236"/>
    </source>
</evidence>
<dbReference type="SUPFAM" id="SSF52058">
    <property type="entry name" value="L domain-like"/>
    <property type="match status" value="1"/>
</dbReference>
<comment type="subcellular location">
    <subcellularLocation>
        <location evidence="1">Cell membrane</location>
    </subcellularLocation>
</comment>
<dbReference type="PROSITE" id="PS50865">
    <property type="entry name" value="ZF_MYND_2"/>
    <property type="match status" value="1"/>
</dbReference>
<feature type="compositionally biased region" description="Polar residues" evidence="12">
    <location>
        <begin position="686"/>
        <end position="699"/>
    </location>
</feature>
<feature type="region of interest" description="Disordered" evidence="12">
    <location>
        <begin position="1298"/>
        <end position="1390"/>
    </location>
</feature>
<feature type="region of interest" description="Disordered" evidence="12">
    <location>
        <begin position="890"/>
        <end position="1047"/>
    </location>
</feature>
<keyword evidence="2" id="KW-1003">Cell membrane</keyword>
<feature type="compositionally biased region" description="Acidic residues" evidence="12">
    <location>
        <begin position="1156"/>
        <end position="1171"/>
    </location>
</feature>
<feature type="compositionally biased region" description="Polar residues" evidence="12">
    <location>
        <begin position="786"/>
        <end position="804"/>
    </location>
</feature>
<feature type="domain" description="MYND-type" evidence="13">
    <location>
        <begin position="12"/>
        <end position="56"/>
    </location>
</feature>
<feature type="compositionally biased region" description="Polar residues" evidence="12">
    <location>
        <begin position="842"/>
        <end position="857"/>
    </location>
</feature>
<feature type="compositionally biased region" description="Basic and acidic residues" evidence="12">
    <location>
        <begin position="1327"/>
        <end position="1337"/>
    </location>
</feature>
<keyword evidence="5" id="KW-0732">Signal</keyword>
<feature type="region of interest" description="Disordered" evidence="12">
    <location>
        <begin position="1117"/>
        <end position="1171"/>
    </location>
</feature>
<dbReference type="InParanoid" id="A0A1Z5JFG4"/>
<dbReference type="EMBL" id="BDSP01000055">
    <property type="protein sequence ID" value="GAX12743.1"/>
    <property type="molecule type" value="Genomic_DNA"/>
</dbReference>
<dbReference type="InterPro" id="IPR002893">
    <property type="entry name" value="Znf_MYND"/>
</dbReference>
<feature type="compositionally biased region" description="Acidic residues" evidence="12">
    <location>
        <begin position="87"/>
        <end position="101"/>
    </location>
</feature>
<feature type="compositionally biased region" description="Acidic residues" evidence="12">
    <location>
        <begin position="301"/>
        <end position="316"/>
    </location>
</feature>
<evidence type="ECO:0000313" key="15">
    <source>
        <dbReference type="Proteomes" id="UP000198406"/>
    </source>
</evidence>
<dbReference type="OrthoDB" id="39747at2759"/>
<comment type="caution">
    <text evidence="14">The sequence shown here is derived from an EMBL/GenBank/DDBJ whole genome shotgun (WGS) entry which is preliminary data.</text>
</comment>
<feature type="region of interest" description="Disordered" evidence="12">
    <location>
        <begin position="721"/>
        <end position="742"/>
    </location>
</feature>
<feature type="compositionally biased region" description="Polar residues" evidence="12">
    <location>
        <begin position="1251"/>
        <end position="1260"/>
    </location>
</feature>
<evidence type="ECO:0000256" key="10">
    <source>
        <dbReference type="ARBA" id="ARBA00023180"/>
    </source>
</evidence>
<evidence type="ECO:0000256" key="12">
    <source>
        <dbReference type="SAM" id="MobiDB-lite"/>
    </source>
</evidence>
<proteinExistence type="predicted"/>
<feature type="compositionally biased region" description="Basic and acidic residues" evidence="12">
    <location>
        <begin position="729"/>
        <end position="739"/>
    </location>
</feature>
<dbReference type="PANTHER" id="PTHR45974">
    <property type="entry name" value="RECEPTOR-LIKE PROTEIN 55"/>
    <property type="match status" value="1"/>
</dbReference>
<feature type="region of interest" description="Disordered" evidence="12">
    <location>
        <begin position="489"/>
        <end position="699"/>
    </location>
</feature>
<feature type="region of interest" description="Disordered" evidence="12">
    <location>
        <begin position="1241"/>
        <end position="1260"/>
    </location>
</feature>
<feature type="compositionally biased region" description="Polar residues" evidence="12">
    <location>
        <begin position="539"/>
        <end position="561"/>
    </location>
</feature>
<keyword evidence="8" id="KW-0862">Zinc</keyword>
<accession>A0A1Z5JFG4</accession>
<evidence type="ECO:0000256" key="4">
    <source>
        <dbReference type="ARBA" id="ARBA00022723"/>
    </source>
</evidence>
<feature type="compositionally biased region" description="Low complexity" evidence="12">
    <location>
        <begin position="287"/>
        <end position="300"/>
    </location>
</feature>
<keyword evidence="4" id="KW-0479">Metal-binding</keyword>
<feature type="compositionally biased region" description="Basic and acidic residues" evidence="12">
    <location>
        <begin position="333"/>
        <end position="361"/>
    </location>
</feature>
<keyword evidence="7 11" id="KW-0863">Zinc-finger</keyword>
<feature type="compositionally biased region" description="Low complexity" evidence="12">
    <location>
        <begin position="580"/>
        <end position="592"/>
    </location>
</feature>
<keyword evidence="3" id="KW-0433">Leucine-rich repeat</keyword>
<keyword evidence="15" id="KW-1185">Reference proteome</keyword>
<feature type="compositionally biased region" description="Low complexity" evidence="12">
    <location>
        <begin position="1466"/>
        <end position="1477"/>
    </location>
</feature>
<dbReference type="InterPro" id="IPR032675">
    <property type="entry name" value="LRR_dom_sf"/>
</dbReference>
<feature type="region of interest" description="Disordered" evidence="12">
    <location>
        <begin position="59"/>
        <end position="379"/>
    </location>
</feature>
<feature type="region of interest" description="Disordered" evidence="12">
    <location>
        <begin position="1421"/>
        <end position="1488"/>
    </location>
</feature>
<dbReference type="GO" id="GO:0008270">
    <property type="term" value="F:zinc ion binding"/>
    <property type="evidence" value="ECO:0007669"/>
    <property type="project" value="UniProtKB-KW"/>
</dbReference>
<evidence type="ECO:0000313" key="14">
    <source>
        <dbReference type="EMBL" id="GAX12743.1"/>
    </source>
</evidence>
<feature type="compositionally biased region" description="Basic and acidic residues" evidence="12">
    <location>
        <begin position="121"/>
        <end position="131"/>
    </location>
</feature>
<evidence type="ECO:0000256" key="7">
    <source>
        <dbReference type="ARBA" id="ARBA00022771"/>
    </source>
</evidence>
<evidence type="ECO:0000256" key="11">
    <source>
        <dbReference type="PROSITE-ProRule" id="PRU00134"/>
    </source>
</evidence>
<feature type="region of interest" description="Disordered" evidence="12">
    <location>
        <begin position="1265"/>
        <end position="1285"/>
    </location>
</feature>
<sequence length="1925" mass="204815">MSDSGSDNEIRCNACGFEASYVPEGMLSCEHCNEAQYCSKHCLQWDWKSGGHEKVCLGQKKGKADVPPAPTSASNTKAQSDTRKGDEDESESVEYVEEEVSSQEGTLVSMEVGQVFQQEPAAKRTEPKTRAESPSQTKGSLGTYLASTSPTRASRQSTPAPPPPPPPPVTIPDDSSPEEGMLEDSLQQDNLFEDERECSDQETVDEALTCISEEDSKHFQGEPDHEGSWRRRDHFTVKAAAKPTLGTLGVTEEVDSETESTEFFGHPPTPGNKSQASATSSDDDFYQGDYGSSSSSGSDESSGDDVDEDEEMEMLENVDAYMEAASATPSKRSATDDKSNADSKRAKEQDQVEPQQEEKQQPEATILKSPASKRSSYKDFRDAYSAGDADALETSSSLKKFRELYDQDDAIPEDDETLATLRSIEKEMESISAAGSTDDAIAAKKEALKKSINTALRDLEKIHGEEAAQAIFLRLTQNLDGIDTETLSKELSGSGFDKGSPSSVNSAESANKLRSVQDSRSESLENAQPAISRIEPLGTSMNAVRTISTTEAETESNSMFSASKDGKSSGIPRYMQYRNSLSSPDKSSKASSQRGVSEVVTPENDPSSSTSESIASRPTSIPRYMQYRSSLAKDLSSGSGSDNIETKGFDADTAAGVPITNKDDKSTDVPRYMQYRDSLRKHSSHSTKTAETTSIKAKPFETTSASAPFVGDVEMVPTISKDGQPIESFKQDTTLKDDQSPFVPRFMQYRTAFNRETDNAVPSSEKTESAVPSRAAALSTIAGQVPSESSSTEYGTPTSNITTEEGTDVVAPMISTSSTVGGTAPDSTNQSETPSMPRYMQYRSTLAKKTTSGSSNVDAVDKDDRGANKSRTGIAATAAVASVGAAAVTAGVISSKNDDKSEPMASTLPRYMQYRNTLSKSTNSSQGVGTERTETPSASRSVSIPPISASEPVSTLSEAGLSSAPRYLRYRDSLSQSTVAKEAAAENSVVPPKTSLSSTDSNTAPDATSQPETSSMPRYMQYRNTLAKKSPMGSSTDDAVGKDEKGSDENRIGIAAAATVASVGAAAVTAGVMSSTNDGTSEPTASSLPRYMQYHSALATGTGPNAPVSTKEVLHSENLEDPSMSESDSSMESQPDISVPDDLANRNSRHLADSESSSEEDLDQDIAATDDDVPVAIISNTVNSARSETTEPDMPTPAQSIVGPSASTDEGLTIQELNRRRIAATIARVTAQSGVSLGVKASADDEPPKQNLKQQITAPAVSTVTTQENVEPSPNISPNEPPPIQDLNRQRIAATISRAMSQNKGEKRPSIMEKRPRQNKANPLQEQAHESEKKDDVAGPTLATSPQPSTVPNSTLSATLPPKQDASGPTELAGSRDTAKKSQTMQHPAPRKRRQFLLCGLLILFLVAAPLSIGLAVAQRNKDAPSPPAQDTDAPTSAPSPLLRSRAPATTAPTPLDPNPPPPVASPSSDPPTDLSPVASPTNIASPTRVPERAELFELLSSVSSDGGTNIATPGTSQNDAFNWLANDPNVTTLPHEKLIQRYSLATFYYSTKGGNWTSSQGWLTEEDECGWFTRSTRIPVCDENGVFQNLDLGFNEVGGSIPAELALLSNLLRVGLSGGTTQRISGPIPVEIGSLTSLVSFDVFGNALSGSIPPELGAWTDVELINMGFNRLSGSLPDTFESMTSLMELDCGLNFLTGSIPYSLSILASLEKLTLNNNEFNGAVQVGGLSGLRELNVEGNAFTSVDSSLGNLSNLQTLRLNNNALTGPILGNIGDLTNLITLDMSRNSLSGAIPTQIGMLTNLRNLHLSSNRLEGAIPTQVGMLNGLLNLLLQSNRLTGSIPDEVSQLRRLTTIRLEDNSIQGSVSSTVCDAFTTTRPIFYLDCGGDNPEVTCPSGSECCTFCCSTQGGCQCELEGTSSEFLCG</sequence>
<dbReference type="InterPro" id="IPR001611">
    <property type="entry name" value="Leu-rich_rpt"/>
</dbReference>
<feature type="region of interest" description="Disordered" evidence="12">
    <location>
        <begin position="1185"/>
        <end position="1206"/>
    </location>
</feature>
<feature type="compositionally biased region" description="Polar residues" evidence="12">
    <location>
        <begin position="1342"/>
        <end position="1358"/>
    </location>
</feature>
<keyword evidence="10" id="KW-0325">Glycoprotein</keyword>
<feature type="compositionally biased region" description="Polar residues" evidence="12">
    <location>
        <begin position="132"/>
        <end position="158"/>
    </location>
</feature>
<evidence type="ECO:0000256" key="9">
    <source>
        <dbReference type="ARBA" id="ARBA00023136"/>
    </source>
</evidence>
<feature type="compositionally biased region" description="Basic and acidic residues" evidence="12">
    <location>
        <begin position="1304"/>
        <end position="1316"/>
    </location>
</feature>